<name>A0A0D0A6D0_9AGAM</name>
<feature type="transmembrane region" description="Helical" evidence="1">
    <location>
        <begin position="58"/>
        <end position="78"/>
    </location>
</feature>
<dbReference type="HOGENOM" id="CLU_035509_2_0_1"/>
<proteinExistence type="predicted"/>
<reference evidence="3 4" key="1">
    <citation type="submission" date="2014-04" db="EMBL/GenBank/DDBJ databases">
        <authorList>
            <consortium name="DOE Joint Genome Institute"/>
            <person name="Kuo A."/>
            <person name="Ruytinx J."/>
            <person name="Rineau F."/>
            <person name="Colpaert J."/>
            <person name="Kohler A."/>
            <person name="Nagy L.G."/>
            <person name="Floudas D."/>
            <person name="Copeland A."/>
            <person name="Barry K.W."/>
            <person name="Cichocki N."/>
            <person name="Veneault-Fourrey C."/>
            <person name="LaButti K."/>
            <person name="Lindquist E.A."/>
            <person name="Lipzen A."/>
            <person name="Lundell T."/>
            <person name="Morin E."/>
            <person name="Murat C."/>
            <person name="Sun H."/>
            <person name="Tunlid A."/>
            <person name="Henrissat B."/>
            <person name="Grigoriev I.V."/>
            <person name="Hibbett D.S."/>
            <person name="Martin F."/>
            <person name="Nordberg H.P."/>
            <person name="Cantor M.N."/>
            <person name="Hua S.X."/>
        </authorList>
    </citation>
    <scope>NUCLEOTIDE SEQUENCE [LARGE SCALE GENOMIC DNA]</scope>
    <source>
        <strain evidence="3 4">UH-Slu-Lm8-n1</strain>
    </source>
</reference>
<dbReference type="EMBL" id="KN835873">
    <property type="protein sequence ID" value="KIK33764.1"/>
    <property type="molecule type" value="Genomic_DNA"/>
</dbReference>
<evidence type="ECO:0000256" key="1">
    <source>
        <dbReference type="SAM" id="Phobius"/>
    </source>
</evidence>
<evidence type="ECO:0000313" key="3">
    <source>
        <dbReference type="EMBL" id="KIK33764.1"/>
    </source>
</evidence>
<gene>
    <name evidence="3" type="ORF">CY34DRAFT_36610</name>
</gene>
<dbReference type="InterPro" id="IPR045340">
    <property type="entry name" value="DUF6533"/>
</dbReference>
<feature type="non-terminal residue" evidence="3">
    <location>
        <position position="251"/>
    </location>
</feature>
<feature type="transmembrane region" description="Helical" evidence="1">
    <location>
        <begin position="90"/>
        <end position="110"/>
    </location>
</feature>
<organism evidence="3 4">
    <name type="scientific">Suillus luteus UH-Slu-Lm8-n1</name>
    <dbReference type="NCBI Taxonomy" id="930992"/>
    <lineage>
        <taxon>Eukaryota</taxon>
        <taxon>Fungi</taxon>
        <taxon>Dikarya</taxon>
        <taxon>Basidiomycota</taxon>
        <taxon>Agaricomycotina</taxon>
        <taxon>Agaricomycetes</taxon>
        <taxon>Agaricomycetidae</taxon>
        <taxon>Boletales</taxon>
        <taxon>Suillineae</taxon>
        <taxon>Suillaceae</taxon>
        <taxon>Suillus</taxon>
    </lineage>
</organism>
<dbReference type="Proteomes" id="UP000054485">
    <property type="component" value="Unassembled WGS sequence"/>
</dbReference>
<keyword evidence="1" id="KW-1133">Transmembrane helix</keyword>
<dbReference type="OrthoDB" id="3354157at2759"/>
<protein>
    <submittedName>
        <fullName evidence="3">Unplaced genomic scaffold CY34scaffold_742, whole genome shotgun sequence</fullName>
    </submittedName>
</protein>
<sequence length="251" mass="27896">VGVLGFTILVWDHAITFADEVEIIWGRPKNLLTCLFLLNRYLTPVGFVVSLVGRCEHFVRYEGAMTAVGIQVVGLMMFLRVRAMYRDSRYVVIVVASLLFVWVAIGAWLLSHSMAVPHSPFIHSCRLEFSDSVGGLASAWAWVPLCYDTVVFALTLNRTLPLIQNQEAGHIVHTLFTDGALFYSVMCAINLVFTIMVARAPQGLKYIAGHPTCADYEFPAVLSSTTFLYKVAMMSRITLNLKKEGARSSVP</sequence>
<feature type="non-terminal residue" evidence="3">
    <location>
        <position position="1"/>
    </location>
</feature>
<dbReference type="AlphaFoldDB" id="A0A0D0A6D0"/>
<evidence type="ECO:0000313" key="4">
    <source>
        <dbReference type="Proteomes" id="UP000054485"/>
    </source>
</evidence>
<accession>A0A0D0A6D0</accession>
<evidence type="ECO:0000259" key="2">
    <source>
        <dbReference type="Pfam" id="PF20151"/>
    </source>
</evidence>
<keyword evidence="1" id="KW-0812">Transmembrane</keyword>
<feature type="domain" description="DUF6533" evidence="2">
    <location>
        <begin position="5"/>
        <end position="44"/>
    </location>
</feature>
<feature type="transmembrane region" description="Helical" evidence="1">
    <location>
        <begin position="180"/>
        <end position="198"/>
    </location>
</feature>
<reference evidence="4" key="2">
    <citation type="submission" date="2015-01" db="EMBL/GenBank/DDBJ databases">
        <title>Evolutionary Origins and Diversification of the Mycorrhizal Mutualists.</title>
        <authorList>
            <consortium name="DOE Joint Genome Institute"/>
            <consortium name="Mycorrhizal Genomics Consortium"/>
            <person name="Kohler A."/>
            <person name="Kuo A."/>
            <person name="Nagy L.G."/>
            <person name="Floudas D."/>
            <person name="Copeland A."/>
            <person name="Barry K.W."/>
            <person name="Cichocki N."/>
            <person name="Veneault-Fourrey C."/>
            <person name="LaButti K."/>
            <person name="Lindquist E.A."/>
            <person name="Lipzen A."/>
            <person name="Lundell T."/>
            <person name="Morin E."/>
            <person name="Murat C."/>
            <person name="Riley R."/>
            <person name="Ohm R."/>
            <person name="Sun H."/>
            <person name="Tunlid A."/>
            <person name="Henrissat B."/>
            <person name="Grigoriev I.V."/>
            <person name="Hibbett D.S."/>
            <person name="Martin F."/>
        </authorList>
    </citation>
    <scope>NUCLEOTIDE SEQUENCE [LARGE SCALE GENOMIC DNA]</scope>
    <source>
        <strain evidence="4">UH-Slu-Lm8-n1</strain>
    </source>
</reference>
<dbReference type="InParanoid" id="A0A0D0A6D0"/>
<keyword evidence="1" id="KW-0472">Membrane</keyword>
<dbReference type="Pfam" id="PF20151">
    <property type="entry name" value="DUF6533"/>
    <property type="match status" value="1"/>
</dbReference>
<keyword evidence="4" id="KW-1185">Reference proteome</keyword>